<evidence type="ECO:0000256" key="1">
    <source>
        <dbReference type="ARBA" id="ARBA00022829"/>
    </source>
</evidence>
<name>A0A483BZ61_OENOE</name>
<sequence length="254" mass="29250">MNAKIVCVNDKQLTISLDDFSGPLDLLLHLIRTQELNIFDLPIAKVTDQFLSFIDNQLNPSLDSAGEYLYMASTLIRIKSRFLLPTVKNEQEDEKEEDPRNELVNALIEYECYQAVTQDMSELEHSRSLSFTRPVAKIPENIEIKPLSAGVTLQDLQKAFLEIANRQNDLHPKKRTIERENFSVADKINEIKTFFSQKKLDSKIEFQYLFKLSSSNDEMITTFLAILELAKDHFVLLSQNDEQQIFLTKGEMNA</sequence>
<evidence type="ECO:0000256" key="2">
    <source>
        <dbReference type="ARBA" id="ARBA00044777"/>
    </source>
</evidence>
<dbReference type="GO" id="GO:0006260">
    <property type="term" value="P:DNA replication"/>
    <property type="evidence" value="ECO:0007669"/>
    <property type="project" value="UniProtKB-UniRule"/>
</dbReference>
<protein>
    <recommendedName>
        <fullName evidence="2 3">Segregation and condensation protein A</fullName>
    </recommendedName>
</protein>
<evidence type="ECO:0000313" key="4">
    <source>
        <dbReference type="EMBL" id="OIM21325.1"/>
    </source>
</evidence>
<comment type="caution">
    <text evidence="4">The sequence shown here is derived from an EMBL/GenBank/DDBJ whole genome shotgun (WGS) entry which is preliminary data.</text>
</comment>
<dbReference type="InterPro" id="IPR003768">
    <property type="entry name" value="ScpA"/>
</dbReference>
<keyword evidence="3" id="KW-0963">Cytoplasm</keyword>
<comment type="function">
    <text evidence="3">Participates in chromosomal partition during cell division. May act via the formation of a condensin-like complex containing Smc and ScpB that pull DNA away from mid-cell into both cell halves.</text>
</comment>
<comment type="similarity">
    <text evidence="3">Belongs to the ScpA family.</text>
</comment>
<dbReference type="PANTHER" id="PTHR33969">
    <property type="entry name" value="SEGREGATION AND CONDENSATION PROTEIN A"/>
    <property type="match status" value="1"/>
</dbReference>
<gene>
    <name evidence="3" type="primary">scpA</name>
    <name evidence="4" type="ORF">ATX59_04855</name>
</gene>
<accession>A0A483BZ61</accession>
<dbReference type="PANTHER" id="PTHR33969:SF2">
    <property type="entry name" value="SEGREGATION AND CONDENSATION PROTEIN A"/>
    <property type="match status" value="1"/>
</dbReference>
<keyword evidence="3" id="KW-0132">Cell division</keyword>
<dbReference type="EMBL" id="MLOK01000037">
    <property type="protein sequence ID" value="OIM21325.1"/>
    <property type="molecule type" value="Genomic_DNA"/>
</dbReference>
<comment type="subcellular location">
    <subcellularLocation>
        <location evidence="3">Cytoplasm</location>
    </subcellularLocation>
    <text evidence="3">Associated with two foci at the outer edges of the nucleoid region in young cells, and at four foci within both cell halves in older cells.</text>
</comment>
<dbReference type="GO" id="GO:0005737">
    <property type="term" value="C:cytoplasm"/>
    <property type="evidence" value="ECO:0007669"/>
    <property type="project" value="UniProtKB-SubCell"/>
</dbReference>
<organism evidence="4 5">
    <name type="scientific">Oenococcus oeni</name>
    <name type="common">Leuconostoc oenos</name>
    <dbReference type="NCBI Taxonomy" id="1247"/>
    <lineage>
        <taxon>Bacteria</taxon>
        <taxon>Bacillati</taxon>
        <taxon>Bacillota</taxon>
        <taxon>Bacilli</taxon>
        <taxon>Lactobacillales</taxon>
        <taxon>Lactobacillaceae</taxon>
        <taxon>Oenococcus</taxon>
    </lineage>
</organism>
<dbReference type="Pfam" id="PF02616">
    <property type="entry name" value="SMC_ScpA"/>
    <property type="match status" value="1"/>
</dbReference>
<dbReference type="RefSeq" id="WP_071419193.1">
    <property type="nucleotide sequence ID" value="NZ_MLKQ01000150.1"/>
</dbReference>
<dbReference type="HAMAP" id="MF_01805">
    <property type="entry name" value="ScpA"/>
    <property type="match status" value="1"/>
</dbReference>
<dbReference type="Gene3D" id="6.10.250.2410">
    <property type="match status" value="1"/>
</dbReference>
<dbReference type="GO" id="GO:0007059">
    <property type="term" value="P:chromosome segregation"/>
    <property type="evidence" value="ECO:0007669"/>
    <property type="project" value="UniProtKB-UniRule"/>
</dbReference>
<keyword evidence="3" id="KW-0131">Cell cycle</keyword>
<dbReference type="Proteomes" id="UP000181728">
    <property type="component" value="Unassembled WGS sequence"/>
</dbReference>
<keyword evidence="1 3" id="KW-0159">Chromosome partition</keyword>
<comment type="subunit">
    <text evidence="3">Component of a cohesin-like complex composed of ScpA, ScpB and the Smc homodimer, in which ScpA and ScpB bind to the head domain of Smc. The presence of the three proteins is required for the association of the complex with DNA.</text>
</comment>
<proteinExistence type="inferred from homology"/>
<evidence type="ECO:0000256" key="3">
    <source>
        <dbReference type="HAMAP-Rule" id="MF_01805"/>
    </source>
</evidence>
<reference evidence="4 5" key="1">
    <citation type="journal article" date="2016" name="BMC Genomics">
        <title>Consensus pan-genome assembly of the specialised wine bacterium Oenococcus oeni.</title>
        <authorList>
            <person name="Sternes P.R."/>
            <person name="Borneman A.R."/>
        </authorList>
    </citation>
    <scope>NUCLEOTIDE SEQUENCE [LARGE SCALE GENOMIC DNA]</scope>
    <source>
        <strain evidence="4 5">AWRIB661</strain>
    </source>
</reference>
<dbReference type="GO" id="GO:0051301">
    <property type="term" value="P:cell division"/>
    <property type="evidence" value="ECO:0007669"/>
    <property type="project" value="UniProtKB-KW"/>
</dbReference>
<evidence type="ECO:0000313" key="5">
    <source>
        <dbReference type="Proteomes" id="UP000181728"/>
    </source>
</evidence>
<dbReference type="AlphaFoldDB" id="A0A483BZ61"/>